<dbReference type="Gene3D" id="3.10.510.10">
    <property type="entry name" value="NE1680-like"/>
    <property type="match status" value="1"/>
</dbReference>
<evidence type="ECO:0000313" key="2">
    <source>
        <dbReference type="Proteomes" id="UP001652504"/>
    </source>
</evidence>
<accession>A0ABT3A7F4</accession>
<dbReference type="Proteomes" id="UP001652504">
    <property type="component" value="Unassembled WGS sequence"/>
</dbReference>
<evidence type="ECO:0000313" key="1">
    <source>
        <dbReference type="EMBL" id="MCV2884609.1"/>
    </source>
</evidence>
<organism evidence="1 2">
    <name type="scientific">Fluctibacter corallii</name>
    <dbReference type="NCBI Taxonomy" id="2984329"/>
    <lineage>
        <taxon>Bacteria</taxon>
        <taxon>Pseudomonadati</taxon>
        <taxon>Pseudomonadota</taxon>
        <taxon>Gammaproteobacteria</taxon>
        <taxon>Alteromonadales</taxon>
        <taxon>Alteromonadaceae</taxon>
        <taxon>Fluctibacter</taxon>
    </lineage>
</organism>
<comment type="caution">
    <text evidence="1">The sequence shown here is derived from an EMBL/GenBank/DDBJ whole genome shotgun (WGS) entry which is preliminary data.</text>
</comment>
<gene>
    <name evidence="1" type="ORF">OE749_07870</name>
</gene>
<dbReference type="SUPFAM" id="SSF160766">
    <property type="entry name" value="NE1680-like"/>
    <property type="match status" value="1"/>
</dbReference>
<dbReference type="InterPro" id="IPR018592">
    <property type="entry name" value="DUF2024"/>
</dbReference>
<keyword evidence="2" id="KW-1185">Reference proteome</keyword>
<dbReference type="InterPro" id="IPR023122">
    <property type="entry name" value="NE1680-like_sf"/>
</dbReference>
<dbReference type="RefSeq" id="WP_263711889.1">
    <property type="nucleotide sequence ID" value="NZ_JAOWKX010000003.1"/>
</dbReference>
<reference evidence="1 2" key="1">
    <citation type="submission" date="2022-10" db="EMBL/GenBank/DDBJ databases">
        <title>Aestuariibacter sp. AA17 isolated from Montipora capitata coral fragment.</title>
        <authorList>
            <person name="Emsley S.A."/>
            <person name="Pfannmuller K.M."/>
            <person name="Loughran R.M."/>
            <person name="Shlafstein M."/>
            <person name="Papke E."/>
            <person name="Saw J.H."/>
            <person name="Ushijima B."/>
            <person name="Videau P."/>
        </authorList>
    </citation>
    <scope>NUCLEOTIDE SEQUENCE [LARGE SCALE GENOMIC DNA]</scope>
    <source>
        <strain evidence="1 2">AA17</strain>
    </source>
</reference>
<dbReference type="EMBL" id="JAOWKX010000003">
    <property type="protein sequence ID" value="MCV2884609.1"/>
    <property type="molecule type" value="Genomic_DNA"/>
</dbReference>
<proteinExistence type="predicted"/>
<protein>
    <submittedName>
        <fullName evidence="1">DUF2024 family protein</fullName>
    </submittedName>
</protein>
<sequence length="86" mass="9928">MRVHVFDTHVTSEEGKYYHFDVIVDDDNTKFVSDYVKEYLSSINVQQQSVKQQSCAFCHTETANDQIKIDIANKGYHILPMQGCPQ</sequence>
<dbReference type="Pfam" id="PF09630">
    <property type="entry name" value="DUF2024"/>
    <property type="match status" value="1"/>
</dbReference>
<name>A0ABT3A7F4_9ALTE</name>